<reference evidence="1" key="2">
    <citation type="submission" date="2021-04" db="EMBL/GenBank/DDBJ databases">
        <authorList>
            <person name="Gilroy R."/>
        </authorList>
    </citation>
    <scope>NUCLEOTIDE SEQUENCE</scope>
    <source>
        <strain evidence="1">ChiGjej6B6-1540</strain>
    </source>
</reference>
<dbReference type="EMBL" id="DXGA01000179">
    <property type="protein sequence ID" value="HIW94539.1"/>
    <property type="molecule type" value="Genomic_DNA"/>
</dbReference>
<dbReference type="AlphaFoldDB" id="A0A9D1RVQ4"/>
<reference evidence="1" key="1">
    <citation type="journal article" date="2021" name="PeerJ">
        <title>Extensive microbial diversity within the chicken gut microbiome revealed by metagenomics and culture.</title>
        <authorList>
            <person name="Gilroy R."/>
            <person name="Ravi A."/>
            <person name="Getino M."/>
            <person name="Pursley I."/>
            <person name="Horton D.L."/>
            <person name="Alikhan N.F."/>
            <person name="Baker D."/>
            <person name="Gharbi K."/>
            <person name="Hall N."/>
            <person name="Watson M."/>
            <person name="Adriaenssens E.M."/>
            <person name="Foster-Nyarko E."/>
            <person name="Jarju S."/>
            <person name="Secka A."/>
            <person name="Antonio M."/>
            <person name="Oren A."/>
            <person name="Chaudhuri R.R."/>
            <person name="La Ragione R."/>
            <person name="Hildebrand F."/>
            <person name="Pallen M.J."/>
        </authorList>
    </citation>
    <scope>NUCLEOTIDE SEQUENCE</scope>
    <source>
        <strain evidence="1">ChiGjej6B6-1540</strain>
    </source>
</reference>
<evidence type="ECO:0000313" key="2">
    <source>
        <dbReference type="Proteomes" id="UP000824192"/>
    </source>
</evidence>
<organism evidence="1 2">
    <name type="scientific">Candidatus Flavonifractor merdipullorum</name>
    <dbReference type="NCBI Taxonomy" id="2838590"/>
    <lineage>
        <taxon>Bacteria</taxon>
        <taxon>Bacillati</taxon>
        <taxon>Bacillota</taxon>
        <taxon>Clostridia</taxon>
        <taxon>Eubacteriales</taxon>
        <taxon>Oscillospiraceae</taxon>
        <taxon>Flavonifractor</taxon>
    </lineage>
</organism>
<comment type="caution">
    <text evidence="1">The sequence shown here is derived from an EMBL/GenBank/DDBJ whole genome shotgun (WGS) entry which is preliminary data.</text>
</comment>
<name>A0A9D1RVQ4_9FIRM</name>
<proteinExistence type="predicted"/>
<gene>
    <name evidence="1" type="ORF">H9868_08400</name>
</gene>
<dbReference type="Proteomes" id="UP000824192">
    <property type="component" value="Unassembled WGS sequence"/>
</dbReference>
<protein>
    <submittedName>
        <fullName evidence="1">Uncharacterized protein</fullName>
    </submittedName>
</protein>
<accession>A0A9D1RVQ4</accession>
<sequence>MANISSAYGTLALVGDWPEETIALVNQVGKSWVFHGEYGLSMWDDFSFEQEEIEFSGTGRWSFADTLEHLDAWTRDWIRNPAPNTDHPLEEETYTALLRAMAEEDLQLAVSFRDREPGTGSDVSVAGALQSDGERLTFVVHAEEEPGWTDEQLQSAVSLFSTYLSAPAFDALTDWIQDHLSPTFYTEEWLEDLFTSEYLTQELLEEFEAAFSPDAPEWASLLELAELF</sequence>
<evidence type="ECO:0000313" key="1">
    <source>
        <dbReference type="EMBL" id="HIW94539.1"/>
    </source>
</evidence>